<feature type="compositionally biased region" description="Basic and acidic residues" evidence="1">
    <location>
        <begin position="1"/>
        <end position="28"/>
    </location>
</feature>
<dbReference type="Proteomes" id="UP000694300">
    <property type="component" value="Unassembled WGS sequence"/>
</dbReference>
<accession>A0ABS6UFD8</accession>
<dbReference type="EMBL" id="JADQDF010000001">
    <property type="protein sequence ID" value="MBW0130648.1"/>
    <property type="molecule type" value="Genomic_DNA"/>
</dbReference>
<proteinExistence type="predicted"/>
<sequence>MDRSDRKDGDGDEEHAAWTERMQHDMAVAHDMGPDPEPPGTREEDGPPSPS</sequence>
<keyword evidence="3" id="KW-1185">Reference proteome</keyword>
<evidence type="ECO:0000256" key="1">
    <source>
        <dbReference type="SAM" id="MobiDB-lite"/>
    </source>
</evidence>
<reference evidence="2 3" key="1">
    <citation type="submission" date="2020-11" db="EMBL/GenBank/DDBJ databases">
        <title>Pseudonocardia abyssalis sp. nov. and Pseudonocardia oceani sp. nov., description and phylogenomic analysis of two novel actinomycetes isolated from the deep Southern Ocean.</title>
        <authorList>
            <person name="Parra J."/>
        </authorList>
    </citation>
    <scope>NUCLEOTIDE SEQUENCE [LARGE SCALE GENOMIC DNA]</scope>
    <source>
        <strain evidence="3">KRD185</strain>
    </source>
</reference>
<feature type="region of interest" description="Disordered" evidence="1">
    <location>
        <begin position="1"/>
        <end position="51"/>
    </location>
</feature>
<comment type="caution">
    <text evidence="2">The sequence shown here is derived from an EMBL/GenBank/DDBJ whole genome shotgun (WGS) entry which is preliminary data.</text>
</comment>
<evidence type="ECO:0000313" key="2">
    <source>
        <dbReference type="EMBL" id="MBW0130648.1"/>
    </source>
</evidence>
<gene>
    <name evidence="2" type="ORF">I4I82_23680</name>
</gene>
<protein>
    <submittedName>
        <fullName evidence="2">Uncharacterized protein</fullName>
    </submittedName>
</protein>
<evidence type="ECO:0000313" key="3">
    <source>
        <dbReference type="Proteomes" id="UP000694300"/>
    </source>
</evidence>
<organism evidence="2 3">
    <name type="scientific">Pseudonocardia oceani</name>
    <dbReference type="NCBI Taxonomy" id="2792013"/>
    <lineage>
        <taxon>Bacteria</taxon>
        <taxon>Bacillati</taxon>
        <taxon>Actinomycetota</taxon>
        <taxon>Actinomycetes</taxon>
        <taxon>Pseudonocardiales</taxon>
        <taxon>Pseudonocardiaceae</taxon>
        <taxon>Pseudonocardia</taxon>
    </lineage>
</organism>
<name>A0ABS6UFD8_9PSEU</name>
<dbReference type="RefSeq" id="WP_218592272.1">
    <property type="nucleotide sequence ID" value="NZ_JADQDE010000157.1"/>
</dbReference>